<name>A0A3N4HPC9_ASCIM</name>
<dbReference type="GO" id="GO:0005730">
    <property type="term" value="C:nucleolus"/>
    <property type="evidence" value="ECO:0007669"/>
    <property type="project" value="TreeGrafter"/>
</dbReference>
<dbReference type="InterPro" id="IPR000504">
    <property type="entry name" value="RRM_dom"/>
</dbReference>
<evidence type="ECO:0000256" key="2">
    <source>
        <dbReference type="PROSITE-ProRule" id="PRU00176"/>
    </source>
</evidence>
<dbReference type="EMBL" id="ML119770">
    <property type="protein sequence ID" value="RPA75157.1"/>
    <property type="molecule type" value="Genomic_DNA"/>
</dbReference>
<keyword evidence="6" id="KW-1185">Reference proteome</keyword>
<feature type="domain" description="RRM" evidence="4">
    <location>
        <begin position="188"/>
        <end position="289"/>
    </location>
</feature>
<organism evidence="5 6">
    <name type="scientific">Ascobolus immersus RN42</name>
    <dbReference type="NCBI Taxonomy" id="1160509"/>
    <lineage>
        <taxon>Eukaryota</taxon>
        <taxon>Fungi</taxon>
        <taxon>Dikarya</taxon>
        <taxon>Ascomycota</taxon>
        <taxon>Pezizomycotina</taxon>
        <taxon>Pezizomycetes</taxon>
        <taxon>Pezizales</taxon>
        <taxon>Ascobolaceae</taxon>
        <taxon>Ascobolus</taxon>
    </lineage>
</organism>
<feature type="compositionally biased region" description="Basic and acidic residues" evidence="3">
    <location>
        <begin position="40"/>
        <end position="59"/>
    </location>
</feature>
<dbReference type="InterPro" id="IPR035979">
    <property type="entry name" value="RBD_domain_sf"/>
</dbReference>
<dbReference type="STRING" id="1160509.A0A3N4HPC9"/>
<feature type="region of interest" description="Disordered" evidence="3">
    <location>
        <begin position="1"/>
        <end position="71"/>
    </location>
</feature>
<sequence length="299" mass="33174">KKRKRDTDAELAIDLSLPTPPSKKQLRKMKKHGETLPTTSDEKDVPAPADGPEKEKKVVPEPGPNASQSRGQYGVWIGNLRFSTSAETLKNWLLRDPSPLTEKDITRINMPMNKSGSRGNKGFCYVDFSSAKGLAYALSLSESELDTRRVLIKDSKDFGGRPKKEAEGAGGEVKSKTAEKISMKAPTKILFVGNLPFDTTDDDLREHFAFAGGQILRVRTARFEDSGKCKGFSFLDFDSEESVKRCLSGVAPGEELEEVEGKAGVRLEKMIRDRKMLGGKRLKLEFGEAPDVRYKKRFG</sequence>
<dbReference type="PANTHER" id="PTHR23236">
    <property type="entry name" value="EUKARYOTIC TRANSLATION INITIATION FACTOR 4B/4H"/>
    <property type="match status" value="1"/>
</dbReference>
<feature type="domain" description="RRM" evidence="4">
    <location>
        <begin position="73"/>
        <end position="157"/>
    </location>
</feature>
<reference evidence="5 6" key="1">
    <citation type="journal article" date="2018" name="Nat. Ecol. Evol.">
        <title>Pezizomycetes genomes reveal the molecular basis of ectomycorrhizal truffle lifestyle.</title>
        <authorList>
            <person name="Murat C."/>
            <person name="Payen T."/>
            <person name="Noel B."/>
            <person name="Kuo A."/>
            <person name="Morin E."/>
            <person name="Chen J."/>
            <person name="Kohler A."/>
            <person name="Krizsan K."/>
            <person name="Balestrini R."/>
            <person name="Da Silva C."/>
            <person name="Montanini B."/>
            <person name="Hainaut M."/>
            <person name="Levati E."/>
            <person name="Barry K.W."/>
            <person name="Belfiori B."/>
            <person name="Cichocki N."/>
            <person name="Clum A."/>
            <person name="Dockter R.B."/>
            <person name="Fauchery L."/>
            <person name="Guy J."/>
            <person name="Iotti M."/>
            <person name="Le Tacon F."/>
            <person name="Lindquist E.A."/>
            <person name="Lipzen A."/>
            <person name="Malagnac F."/>
            <person name="Mello A."/>
            <person name="Molinier V."/>
            <person name="Miyauchi S."/>
            <person name="Poulain J."/>
            <person name="Riccioni C."/>
            <person name="Rubini A."/>
            <person name="Sitrit Y."/>
            <person name="Splivallo R."/>
            <person name="Traeger S."/>
            <person name="Wang M."/>
            <person name="Zifcakova L."/>
            <person name="Wipf D."/>
            <person name="Zambonelli A."/>
            <person name="Paolocci F."/>
            <person name="Nowrousian M."/>
            <person name="Ottonello S."/>
            <person name="Baldrian P."/>
            <person name="Spatafora J.W."/>
            <person name="Henrissat B."/>
            <person name="Nagy L.G."/>
            <person name="Aury J.M."/>
            <person name="Wincker P."/>
            <person name="Grigoriev I.V."/>
            <person name="Bonfante P."/>
            <person name="Martin F.M."/>
        </authorList>
    </citation>
    <scope>NUCLEOTIDE SEQUENCE [LARGE SCALE GENOMIC DNA]</scope>
    <source>
        <strain evidence="5 6">RN42</strain>
    </source>
</reference>
<keyword evidence="1 2" id="KW-0694">RNA-binding</keyword>
<protein>
    <recommendedName>
        <fullName evidence="4">RRM domain-containing protein</fullName>
    </recommendedName>
</protein>
<evidence type="ECO:0000256" key="3">
    <source>
        <dbReference type="SAM" id="MobiDB-lite"/>
    </source>
</evidence>
<dbReference type="SUPFAM" id="SSF54928">
    <property type="entry name" value="RNA-binding domain, RBD"/>
    <property type="match status" value="1"/>
</dbReference>
<evidence type="ECO:0000256" key="1">
    <source>
        <dbReference type="ARBA" id="ARBA00022884"/>
    </source>
</evidence>
<proteinExistence type="predicted"/>
<dbReference type="AlphaFoldDB" id="A0A3N4HPC9"/>
<dbReference type="OrthoDB" id="1875751at2759"/>
<evidence type="ECO:0000259" key="4">
    <source>
        <dbReference type="PROSITE" id="PS50102"/>
    </source>
</evidence>
<accession>A0A3N4HPC9</accession>
<dbReference type="InterPro" id="IPR012677">
    <property type="entry name" value="Nucleotide-bd_a/b_plait_sf"/>
</dbReference>
<dbReference type="PROSITE" id="PS50102">
    <property type="entry name" value="RRM"/>
    <property type="match status" value="2"/>
</dbReference>
<gene>
    <name evidence="5" type="ORF">BJ508DRAFT_187377</name>
</gene>
<dbReference type="PANTHER" id="PTHR23236:SF95">
    <property type="entry name" value="NUCLEOLAR PROTEIN 13"/>
    <property type="match status" value="1"/>
</dbReference>
<evidence type="ECO:0000313" key="6">
    <source>
        <dbReference type="Proteomes" id="UP000275078"/>
    </source>
</evidence>
<evidence type="ECO:0000313" key="5">
    <source>
        <dbReference type="EMBL" id="RPA75157.1"/>
    </source>
</evidence>
<dbReference type="Proteomes" id="UP000275078">
    <property type="component" value="Unassembled WGS sequence"/>
</dbReference>
<dbReference type="SMART" id="SM00360">
    <property type="entry name" value="RRM"/>
    <property type="match status" value="2"/>
</dbReference>
<feature type="non-terminal residue" evidence="5">
    <location>
        <position position="1"/>
    </location>
</feature>
<feature type="non-terminal residue" evidence="5">
    <location>
        <position position="299"/>
    </location>
</feature>
<dbReference type="Gene3D" id="3.30.70.330">
    <property type="match status" value="2"/>
</dbReference>
<dbReference type="Pfam" id="PF00076">
    <property type="entry name" value="RRM_1"/>
    <property type="match status" value="1"/>
</dbReference>
<dbReference type="GO" id="GO:0003723">
    <property type="term" value="F:RNA binding"/>
    <property type="evidence" value="ECO:0007669"/>
    <property type="project" value="UniProtKB-UniRule"/>
</dbReference>